<dbReference type="InterPro" id="IPR002350">
    <property type="entry name" value="Kazal_dom"/>
</dbReference>
<accession>R4G7P1</accession>
<reference evidence="3" key="1">
    <citation type="submission" date="2013-04" db="EMBL/GenBank/DDBJ databases">
        <title>An insight into the transcriptome of the digestive tract of the blood sucking bug, Rhodnius prolixus.</title>
        <authorList>
            <person name="Ribeiro J.M.C."/>
            <person name="Genta F.A."/>
            <person name="Sorgine M.H.F."/>
            <person name="Paiva-Silva G.O."/>
            <person name="Majerowicz D."/>
            <person name="Medeiros M."/>
            <person name="Koerich L."/>
            <person name="Terra W.R."/>
            <person name="Ferreira C."/>
            <person name="Pimentel A.C."/>
            <person name="Bisch P.M."/>
            <person name="Diniz M.M.P."/>
            <person name="Nascimento R."/>
            <person name="Salmon D."/>
            <person name="Silber A.M."/>
            <person name="Alves M."/>
            <person name="Oliveira M.F."/>
            <person name="Gondim K.C."/>
            <person name="Silva Neto M.A.C."/>
            <person name="Atella G.C."/>
            <person name="Araujo H."/>
            <person name="Dias F.S."/>
            <person name="Polycarpo C.R."/>
            <person name="Fampa P."/>
            <person name="Melo A.C."/>
            <person name="Tanaka A.S."/>
            <person name="Balczun C."/>
            <person name="Oliveira J.H.M."/>
            <person name="Goncalves R."/>
            <person name="Lazoski C."/>
            <person name="Pereira M.A."/>
            <person name="Rivera-Pomar R."/>
            <person name="Diambra L."/>
            <person name="Schaub G.A."/>
            <person name="Garcia E.S."/>
            <person name="Azambuja P."/>
            <person name="Braz G.R.C."/>
            <person name="Oliveira P.L."/>
        </authorList>
    </citation>
    <scope>NUCLEOTIDE SEQUENCE</scope>
</reference>
<proteinExistence type="evidence at transcript level"/>
<dbReference type="Pfam" id="PF07648">
    <property type="entry name" value="Kazal_2"/>
    <property type="match status" value="1"/>
</dbReference>
<evidence type="ECO:0000256" key="1">
    <source>
        <dbReference type="SAM" id="SignalP"/>
    </source>
</evidence>
<dbReference type="SUPFAM" id="SSF100895">
    <property type="entry name" value="Kazal-type serine protease inhibitors"/>
    <property type="match status" value="1"/>
</dbReference>
<feature type="domain" description="Kazal-like" evidence="2">
    <location>
        <begin position="17"/>
        <end position="73"/>
    </location>
</feature>
<dbReference type="VEuPathDB" id="VectorBase:RPRC003892"/>
<keyword evidence="5" id="KW-1185">Reference proteome</keyword>
<reference evidence="4" key="3">
    <citation type="submission" date="2015-05" db="UniProtKB">
        <authorList>
            <consortium name="EnsemblMetazoa"/>
        </authorList>
    </citation>
    <scope>IDENTIFICATION</scope>
</reference>
<name>R4G7P1_RHOPR</name>
<dbReference type="Proteomes" id="UP000015103">
    <property type="component" value="Unassembled WGS sequence"/>
</dbReference>
<keyword evidence="1" id="KW-0732">Signal</keyword>
<evidence type="ECO:0000259" key="2">
    <source>
        <dbReference type="PROSITE" id="PS51465"/>
    </source>
</evidence>
<dbReference type="InterPro" id="IPR036058">
    <property type="entry name" value="Kazal_dom_sf"/>
</dbReference>
<dbReference type="EMBL" id="GAHY01002382">
    <property type="protein sequence ID" value="JAA75128.1"/>
    <property type="molecule type" value="mRNA"/>
</dbReference>
<dbReference type="HOGENOM" id="CLU_2707883_0_0_1"/>
<dbReference type="RefSeq" id="XP_073999320.1">
    <property type="nucleotide sequence ID" value="XM_074143219.1"/>
</dbReference>
<dbReference type="AlphaFoldDB" id="R4G7P1"/>
<reference evidence="5" key="2">
    <citation type="submission" date="2015-04" db="EMBL/GenBank/DDBJ databases">
        <authorList>
            <person name="Wilson R.K."/>
            <person name="Warren W."/>
            <person name="Dotson E."/>
            <person name="Oliveira P.L."/>
        </authorList>
    </citation>
    <scope>NUCLEOTIDE SEQUENCE</scope>
</reference>
<dbReference type="EMBL" id="ACPB03011230">
    <property type="status" value="NOT_ANNOTATED_CDS"/>
    <property type="molecule type" value="Genomic_DNA"/>
</dbReference>
<evidence type="ECO:0000313" key="3">
    <source>
        <dbReference type="EMBL" id="JAA75128.1"/>
    </source>
</evidence>
<dbReference type="GeneID" id="141461836"/>
<feature type="signal peptide" evidence="1">
    <location>
        <begin position="1"/>
        <end position="21"/>
    </location>
</feature>
<dbReference type="EnsemblMetazoa" id="RPRC003892-RA">
    <property type="protein sequence ID" value="RPRC003892-PA"/>
    <property type="gene ID" value="RPRC003892"/>
</dbReference>
<protein>
    <submittedName>
        <fullName evidence="3 4">Putative kazal-type serine protease inhibitor</fullName>
    </submittedName>
</protein>
<dbReference type="Gene3D" id="3.30.60.30">
    <property type="match status" value="1"/>
</dbReference>
<sequence length="73" mass="8230">MKTILICLFIIGIQLISLSESKCKCDCTKYEPKIVCGKDFKDGKEETFMNVCQLQCFNCTHGKNYVVIHSGSC</sequence>
<evidence type="ECO:0000313" key="5">
    <source>
        <dbReference type="Proteomes" id="UP000015103"/>
    </source>
</evidence>
<dbReference type="InParanoid" id="R4G7P1"/>
<dbReference type="STRING" id="13249.R4G7P1"/>
<dbReference type="OMA" id="CFNCTHG"/>
<organism evidence="3">
    <name type="scientific">Rhodnius prolixus</name>
    <name type="common">Triatomid bug</name>
    <dbReference type="NCBI Taxonomy" id="13249"/>
    <lineage>
        <taxon>Eukaryota</taxon>
        <taxon>Metazoa</taxon>
        <taxon>Ecdysozoa</taxon>
        <taxon>Arthropoda</taxon>
        <taxon>Hexapoda</taxon>
        <taxon>Insecta</taxon>
        <taxon>Pterygota</taxon>
        <taxon>Neoptera</taxon>
        <taxon>Paraneoptera</taxon>
        <taxon>Hemiptera</taxon>
        <taxon>Heteroptera</taxon>
        <taxon>Panheteroptera</taxon>
        <taxon>Cimicomorpha</taxon>
        <taxon>Reduviidae</taxon>
        <taxon>Triatominae</taxon>
        <taxon>Rhodnius</taxon>
    </lineage>
</organism>
<dbReference type="PROSITE" id="PS51465">
    <property type="entry name" value="KAZAL_2"/>
    <property type="match status" value="1"/>
</dbReference>
<feature type="chain" id="PRO_5014108828" evidence="1">
    <location>
        <begin position="22"/>
        <end position="73"/>
    </location>
</feature>
<evidence type="ECO:0000313" key="4">
    <source>
        <dbReference type="EnsemblMetazoa" id="RPRC003892-PA"/>
    </source>
</evidence>